<dbReference type="GO" id="GO:0016788">
    <property type="term" value="F:hydrolase activity, acting on ester bonds"/>
    <property type="evidence" value="ECO:0007669"/>
    <property type="project" value="InterPro"/>
</dbReference>
<evidence type="ECO:0000256" key="2">
    <source>
        <dbReference type="SAM" id="SignalP"/>
    </source>
</evidence>
<evidence type="ECO:0000256" key="1">
    <source>
        <dbReference type="SAM" id="MobiDB-lite"/>
    </source>
</evidence>
<dbReference type="AlphaFoldDB" id="A0A6A6JIC4"/>
<dbReference type="OrthoDB" id="21678at2759"/>
<proteinExistence type="predicted"/>
<keyword evidence="2" id="KW-0732">Signal</keyword>
<feature type="compositionally biased region" description="Pro residues" evidence="1">
    <location>
        <begin position="425"/>
        <end position="434"/>
    </location>
</feature>
<dbReference type="GO" id="GO:0006629">
    <property type="term" value="P:lipid metabolic process"/>
    <property type="evidence" value="ECO:0007669"/>
    <property type="project" value="TreeGrafter"/>
</dbReference>
<dbReference type="CDD" id="cd01823">
    <property type="entry name" value="SEST_like"/>
    <property type="match status" value="1"/>
</dbReference>
<dbReference type="InterPro" id="IPR037460">
    <property type="entry name" value="SEST-like"/>
</dbReference>
<reference evidence="3" key="1">
    <citation type="journal article" date="2020" name="Stud. Mycol.">
        <title>101 Dothideomycetes genomes: a test case for predicting lifestyles and emergence of pathogens.</title>
        <authorList>
            <person name="Haridas S."/>
            <person name="Albert R."/>
            <person name="Binder M."/>
            <person name="Bloem J."/>
            <person name="Labutti K."/>
            <person name="Salamov A."/>
            <person name="Andreopoulos B."/>
            <person name="Baker S."/>
            <person name="Barry K."/>
            <person name="Bills G."/>
            <person name="Bluhm B."/>
            <person name="Cannon C."/>
            <person name="Castanera R."/>
            <person name="Culley D."/>
            <person name="Daum C."/>
            <person name="Ezra D."/>
            <person name="Gonzalez J."/>
            <person name="Henrissat B."/>
            <person name="Kuo A."/>
            <person name="Liang C."/>
            <person name="Lipzen A."/>
            <person name="Lutzoni F."/>
            <person name="Magnuson J."/>
            <person name="Mondo S."/>
            <person name="Nolan M."/>
            <person name="Ohm R."/>
            <person name="Pangilinan J."/>
            <person name="Park H.-J."/>
            <person name="Ramirez L."/>
            <person name="Alfaro M."/>
            <person name="Sun H."/>
            <person name="Tritt A."/>
            <person name="Yoshinaga Y."/>
            <person name="Zwiers L.-H."/>
            <person name="Turgeon B."/>
            <person name="Goodwin S."/>
            <person name="Spatafora J."/>
            <person name="Crous P."/>
            <person name="Grigoriev I."/>
        </authorList>
    </citation>
    <scope>NUCLEOTIDE SEQUENCE</scope>
    <source>
        <strain evidence="3">CBS 379.55</strain>
    </source>
</reference>
<evidence type="ECO:0000313" key="4">
    <source>
        <dbReference type="Proteomes" id="UP000800097"/>
    </source>
</evidence>
<feature type="chain" id="PRO_5025384258" evidence="2">
    <location>
        <begin position="23"/>
        <end position="444"/>
    </location>
</feature>
<dbReference type="Gene3D" id="3.40.50.1110">
    <property type="entry name" value="SGNH hydrolase"/>
    <property type="match status" value="1"/>
</dbReference>
<dbReference type="PANTHER" id="PTHR37981:SF1">
    <property type="entry name" value="SGNH HYDROLASE-TYPE ESTERASE DOMAIN-CONTAINING PROTEIN"/>
    <property type="match status" value="1"/>
</dbReference>
<feature type="signal peptide" evidence="2">
    <location>
        <begin position="1"/>
        <end position="22"/>
    </location>
</feature>
<dbReference type="GeneID" id="54554749"/>
<keyword evidence="4" id="KW-1185">Reference proteome</keyword>
<dbReference type="InterPro" id="IPR036514">
    <property type="entry name" value="SGNH_hydro_sf"/>
</dbReference>
<name>A0A6A6JIC4_WESOR</name>
<feature type="region of interest" description="Disordered" evidence="1">
    <location>
        <begin position="423"/>
        <end position="444"/>
    </location>
</feature>
<accession>A0A6A6JIC4</accession>
<keyword evidence="3" id="KW-0378">Hydrolase</keyword>
<evidence type="ECO:0000313" key="3">
    <source>
        <dbReference type="EMBL" id="KAF2276400.1"/>
    </source>
</evidence>
<organism evidence="3 4">
    <name type="scientific">Westerdykella ornata</name>
    <dbReference type="NCBI Taxonomy" id="318751"/>
    <lineage>
        <taxon>Eukaryota</taxon>
        <taxon>Fungi</taxon>
        <taxon>Dikarya</taxon>
        <taxon>Ascomycota</taxon>
        <taxon>Pezizomycotina</taxon>
        <taxon>Dothideomycetes</taxon>
        <taxon>Pleosporomycetidae</taxon>
        <taxon>Pleosporales</taxon>
        <taxon>Sporormiaceae</taxon>
        <taxon>Westerdykella</taxon>
    </lineage>
</organism>
<dbReference type="EMBL" id="ML986493">
    <property type="protein sequence ID" value="KAF2276400.1"/>
    <property type="molecule type" value="Genomic_DNA"/>
</dbReference>
<dbReference type="Proteomes" id="UP000800097">
    <property type="component" value="Unassembled WGS sequence"/>
</dbReference>
<dbReference type="RefSeq" id="XP_033653939.1">
    <property type="nucleotide sequence ID" value="XM_033801574.1"/>
</dbReference>
<protein>
    <submittedName>
        <fullName evidence="3">SGNH hydrolase</fullName>
    </submittedName>
</protein>
<dbReference type="PANTHER" id="PTHR37981">
    <property type="entry name" value="LIPASE 2"/>
    <property type="match status" value="1"/>
</dbReference>
<gene>
    <name evidence="3" type="ORF">EI97DRAFT_467100</name>
</gene>
<dbReference type="SUPFAM" id="SSF52266">
    <property type="entry name" value="SGNH hydrolase"/>
    <property type="match status" value="1"/>
</dbReference>
<sequence length="444" mass="48899">MAIFPTVSQILSGLCLATVALGSPWPPSINLHSPRGLDLVKREGGPIRQIFSMMGDSFAAGVGAGKQWEQQETSDVCKRGDWSVGGQLWAEPKWWSGDQKQIQFIACSGARIKAMHKDEPKSNGHDPQDKEFAVAQNDAAVIWAGGNDAGFFKVLDGCVYYFFGPFASDCATAIKNALETIHKPEFKDLFLQTYSEIMDAAHPQVDTFTLYVLMYPWFFNAETDDCDDSQFCFWNSYCGEKMTKERRRSINDLTNEVNTVIRQAATEISDKFKGTNKIIKIIDTNPAFQDNRFCEKGSKEPNPNNPHNYFFQLYDKDVAPDGTLYDNLPSWPNATAAVGAASLPDAADCENKINSDADMDFGEHAACRISVVLAKNPALTLDDSRYPEAKSSDYAAAAYGRIFHPKSKGHAGVKDLIMAAIADKTPPPPPPPPFDNFNCLGGSK</sequence>